<dbReference type="EMBL" id="WUUL01000003">
    <property type="protein sequence ID" value="MXQ53413.1"/>
    <property type="molecule type" value="Genomic_DNA"/>
</dbReference>
<organism evidence="2 3">
    <name type="scientific">Shimazuella alba</name>
    <dbReference type="NCBI Taxonomy" id="2690964"/>
    <lineage>
        <taxon>Bacteria</taxon>
        <taxon>Bacillati</taxon>
        <taxon>Bacillota</taxon>
        <taxon>Bacilli</taxon>
        <taxon>Bacillales</taxon>
        <taxon>Thermoactinomycetaceae</taxon>
        <taxon>Shimazuella</taxon>
    </lineage>
</organism>
<protein>
    <submittedName>
        <fullName evidence="2">Uncharacterized protein</fullName>
    </submittedName>
</protein>
<feature type="transmembrane region" description="Helical" evidence="1">
    <location>
        <begin position="85"/>
        <end position="102"/>
    </location>
</feature>
<dbReference type="AlphaFoldDB" id="A0A6I4VQQ0"/>
<evidence type="ECO:0000313" key="3">
    <source>
        <dbReference type="Proteomes" id="UP000430692"/>
    </source>
</evidence>
<keyword evidence="1" id="KW-0812">Transmembrane</keyword>
<dbReference type="Proteomes" id="UP000430692">
    <property type="component" value="Unassembled WGS sequence"/>
</dbReference>
<evidence type="ECO:0000313" key="2">
    <source>
        <dbReference type="EMBL" id="MXQ53413.1"/>
    </source>
</evidence>
<keyword evidence="3" id="KW-1185">Reference proteome</keyword>
<feature type="transmembrane region" description="Helical" evidence="1">
    <location>
        <begin position="109"/>
        <end position="130"/>
    </location>
</feature>
<name>A0A6I4VQQ0_9BACL</name>
<gene>
    <name evidence="2" type="ORF">GSM42_06655</name>
</gene>
<keyword evidence="1" id="KW-1133">Transmembrane helix</keyword>
<sequence>MKKKHIGFATFGSLLTILFLYVVNQITNPEYPWFIFPTFALLLWPITLLLVTRGKHKLYAVICSLMIIALFILNNFYFSDTSHPWFLYPSYLLLWWPITLFVGKRAKTLTFAIIASTSTILYYSLLNISLSPEYPWAIYPAYLVLWWPISLYFARQKNHFGLSLAGSLLTTLFFIVVNVVSTPDQIWAVYPIFLILWWPLSMYYYEERKRA</sequence>
<dbReference type="RefSeq" id="WP_160800759.1">
    <property type="nucleotide sequence ID" value="NZ_WUUL01000003.1"/>
</dbReference>
<feature type="transmembrane region" description="Helical" evidence="1">
    <location>
        <begin position="7"/>
        <end position="27"/>
    </location>
</feature>
<accession>A0A6I4VQQ0</accession>
<feature type="transmembrane region" description="Helical" evidence="1">
    <location>
        <begin position="161"/>
        <end position="180"/>
    </location>
</feature>
<feature type="transmembrane region" description="Helical" evidence="1">
    <location>
        <begin position="33"/>
        <end position="51"/>
    </location>
</feature>
<keyword evidence="1" id="KW-0472">Membrane</keyword>
<comment type="caution">
    <text evidence="2">The sequence shown here is derived from an EMBL/GenBank/DDBJ whole genome shotgun (WGS) entry which is preliminary data.</text>
</comment>
<reference evidence="2 3" key="1">
    <citation type="submission" date="2019-12" db="EMBL/GenBank/DDBJ databases">
        <title>Whole-genome analyses of novel actinobacteria.</title>
        <authorList>
            <person name="Sahin N."/>
            <person name="Saygin H."/>
        </authorList>
    </citation>
    <scope>NUCLEOTIDE SEQUENCE [LARGE SCALE GENOMIC DNA]</scope>
    <source>
        <strain evidence="2 3">KC615</strain>
    </source>
</reference>
<feature type="transmembrane region" description="Helical" evidence="1">
    <location>
        <begin position="136"/>
        <end position="154"/>
    </location>
</feature>
<feature type="transmembrane region" description="Helical" evidence="1">
    <location>
        <begin position="186"/>
        <end position="205"/>
    </location>
</feature>
<evidence type="ECO:0000256" key="1">
    <source>
        <dbReference type="SAM" id="Phobius"/>
    </source>
</evidence>
<feature type="transmembrane region" description="Helical" evidence="1">
    <location>
        <begin position="58"/>
        <end position="79"/>
    </location>
</feature>
<proteinExistence type="predicted"/>